<proteinExistence type="predicted"/>
<dbReference type="PANTHER" id="PTHR33395:SF22">
    <property type="entry name" value="REVERSE TRANSCRIPTASE DOMAIN-CONTAINING PROTEIN"/>
    <property type="match status" value="1"/>
</dbReference>
<dbReference type="AlphaFoldDB" id="A0A8B6HRZ4"/>
<dbReference type="GO" id="GO:0007508">
    <property type="term" value="P:larval heart development"/>
    <property type="evidence" value="ECO:0007669"/>
    <property type="project" value="TreeGrafter"/>
</dbReference>
<gene>
    <name evidence="1" type="ORF">MGAL_10B065274</name>
</gene>
<evidence type="ECO:0000313" key="1">
    <source>
        <dbReference type="EMBL" id="VDI84140.1"/>
    </source>
</evidence>
<name>A0A8B6HRZ4_MYTGA</name>
<protein>
    <recommendedName>
        <fullName evidence="3">Reverse transcriptase domain-containing protein</fullName>
    </recommendedName>
</protein>
<dbReference type="EMBL" id="UYJE01010542">
    <property type="protein sequence ID" value="VDI84140.1"/>
    <property type="molecule type" value="Genomic_DNA"/>
</dbReference>
<evidence type="ECO:0008006" key="3">
    <source>
        <dbReference type="Google" id="ProtNLM"/>
    </source>
</evidence>
<evidence type="ECO:0000313" key="2">
    <source>
        <dbReference type="Proteomes" id="UP000596742"/>
    </source>
</evidence>
<comment type="caution">
    <text evidence="1">The sequence shown here is derived from an EMBL/GenBank/DDBJ whole genome shotgun (WGS) entry which is preliminary data.</text>
</comment>
<reference evidence="1" key="1">
    <citation type="submission" date="2018-11" db="EMBL/GenBank/DDBJ databases">
        <authorList>
            <person name="Alioto T."/>
            <person name="Alioto T."/>
        </authorList>
    </citation>
    <scope>NUCLEOTIDE SEQUENCE</scope>
</reference>
<dbReference type="OrthoDB" id="10063195at2759"/>
<dbReference type="PANTHER" id="PTHR33395">
    <property type="entry name" value="TRANSCRIPTASE, PUTATIVE-RELATED-RELATED"/>
    <property type="match status" value="1"/>
</dbReference>
<sequence>MNGTWHIVSLFRKGHKSTAANYRPVSLTAISSKVMEHILHSKIMEHLEEHSILTPAQHGFRTKRSFETHLIATIRTPARRICLGVNTLTKPQPKHPDLLEFCTTLVRPVIDYTSTVWDPYQHQQIQQQICKGNFFSMEPNCVTKMTQQLGREPLEHRRARDRVNMFYKIISYIVEVPVHHLLILHNTRTRGSMSNNIRQIRIQQDCFKYSFIPATIISWNNIPQTSELPVCGTFSTRYPRCPRVDTILNLNYSTLFNCTCLKEFNCSHTLEYIHSKMSPLLDEQIDR</sequence>
<dbReference type="GO" id="GO:0031012">
    <property type="term" value="C:extracellular matrix"/>
    <property type="evidence" value="ECO:0007669"/>
    <property type="project" value="TreeGrafter"/>
</dbReference>
<organism evidence="1 2">
    <name type="scientific">Mytilus galloprovincialis</name>
    <name type="common">Mediterranean mussel</name>
    <dbReference type="NCBI Taxonomy" id="29158"/>
    <lineage>
        <taxon>Eukaryota</taxon>
        <taxon>Metazoa</taxon>
        <taxon>Spiralia</taxon>
        <taxon>Lophotrochozoa</taxon>
        <taxon>Mollusca</taxon>
        <taxon>Bivalvia</taxon>
        <taxon>Autobranchia</taxon>
        <taxon>Pteriomorphia</taxon>
        <taxon>Mytilida</taxon>
        <taxon>Mytiloidea</taxon>
        <taxon>Mytilidae</taxon>
        <taxon>Mytilinae</taxon>
        <taxon>Mytilus</taxon>
    </lineage>
</organism>
<dbReference type="GO" id="GO:0061343">
    <property type="term" value="P:cell adhesion involved in heart morphogenesis"/>
    <property type="evidence" value="ECO:0007669"/>
    <property type="project" value="TreeGrafter"/>
</dbReference>
<dbReference type="Proteomes" id="UP000596742">
    <property type="component" value="Unassembled WGS sequence"/>
</dbReference>
<keyword evidence="2" id="KW-1185">Reference proteome</keyword>
<accession>A0A8B6HRZ4</accession>